<reference evidence="2" key="1">
    <citation type="journal article" date="2022" name="bioRxiv">
        <title>Sequencing and chromosome-scale assembly of the giantPleurodeles waltlgenome.</title>
        <authorList>
            <person name="Brown T."/>
            <person name="Elewa A."/>
            <person name="Iarovenko S."/>
            <person name="Subramanian E."/>
            <person name="Araus A.J."/>
            <person name="Petzold A."/>
            <person name="Susuki M."/>
            <person name="Suzuki K.-i.T."/>
            <person name="Hayashi T."/>
            <person name="Toyoda A."/>
            <person name="Oliveira C."/>
            <person name="Osipova E."/>
            <person name="Leigh N.D."/>
            <person name="Simon A."/>
            <person name="Yun M.H."/>
        </authorList>
    </citation>
    <scope>NUCLEOTIDE SEQUENCE</scope>
    <source>
        <strain evidence="2">20211129_DDA</strain>
        <tissue evidence="2">Liver</tissue>
    </source>
</reference>
<comment type="caution">
    <text evidence="2">The sequence shown here is derived from an EMBL/GenBank/DDBJ whole genome shotgun (WGS) entry which is preliminary data.</text>
</comment>
<protein>
    <submittedName>
        <fullName evidence="2">Uncharacterized protein</fullName>
    </submittedName>
</protein>
<feature type="region of interest" description="Disordered" evidence="1">
    <location>
        <begin position="1"/>
        <end position="27"/>
    </location>
</feature>
<keyword evidence="3" id="KW-1185">Reference proteome</keyword>
<gene>
    <name evidence="2" type="ORF">NDU88_001354</name>
</gene>
<evidence type="ECO:0000256" key="1">
    <source>
        <dbReference type="SAM" id="MobiDB-lite"/>
    </source>
</evidence>
<dbReference type="EMBL" id="JANPWB010000006">
    <property type="protein sequence ID" value="KAJ1176071.1"/>
    <property type="molecule type" value="Genomic_DNA"/>
</dbReference>
<accession>A0AAV7TI33</accession>
<dbReference type="Proteomes" id="UP001066276">
    <property type="component" value="Chromosome 3_2"/>
</dbReference>
<evidence type="ECO:0000313" key="3">
    <source>
        <dbReference type="Proteomes" id="UP001066276"/>
    </source>
</evidence>
<name>A0AAV7TI33_PLEWA</name>
<dbReference type="AlphaFoldDB" id="A0AAV7TI33"/>
<evidence type="ECO:0000313" key="2">
    <source>
        <dbReference type="EMBL" id="KAJ1176071.1"/>
    </source>
</evidence>
<proteinExistence type="predicted"/>
<sequence length="174" mass="19264">MDIGVPCSMKKMSSLHGPKDNSVDDDDEYADFNEIEDEASEYVFNSQELLENDLLDEDLDQPSNSQKGGDWLSAVECQGPNITDMTSGDIEQVSEQPILSILKEVELHAQEATGADHKDLENKKVLIWKQRVAVDSIGGDAFGVGKDGHDFKNVFRFVIGFIDFVSIKCAAHQL</sequence>
<organism evidence="2 3">
    <name type="scientific">Pleurodeles waltl</name>
    <name type="common">Iberian ribbed newt</name>
    <dbReference type="NCBI Taxonomy" id="8319"/>
    <lineage>
        <taxon>Eukaryota</taxon>
        <taxon>Metazoa</taxon>
        <taxon>Chordata</taxon>
        <taxon>Craniata</taxon>
        <taxon>Vertebrata</taxon>
        <taxon>Euteleostomi</taxon>
        <taxon>Amphibia</taxon>
        <taxon>Batrachia</taxon>
        <taxon>Caudata</taxon>
        <taxon>Salamandroidea</taxon>
        <taxon>Salamandridae</taxon>
        <taxon>Pleurodelinae</taxon>
        <taxon>Pleurodeles</taxon>
    </lineage>
</organism>